<protein>
    <submittedName>
        <fullName evidence="1">MmcQ/YjbR family DNA-binding protein</fullName>
    </submittedName>
</protein>
<reference evidence="2" key="1">
    <citation type="journal article" date="2019" name="Int. J. Syst. Evol. Microbiol.">
        <title>The Global Catalogue of Microorganisms (GCM) 10K type strain sequencing project: providing services to taxonomists for standard genome sequencing and annotation.</title>
        <authorList>
            <consortium name="The Broad Institute Genomics Platform"/>
            <consortium name="The Broad Institute Genome Sequencing Center for Infectious Disease"/>
            <person name="Wu L."/>
            <person name="Ma J."/>
        </authorList>
    </citation>
    <scope>NUCLEOTIDE SEQUENCE [LARGE SCALE GENOMIC DNA]</scope>
    <source>
        <strain evidence="2">JCM 16908</strain>
    </source>
</reference>
<evidence type="ECO:0000313" key="2">
    <source>
        <dbReference type="Proteomes" id="UP001500888"/>
    </source>
</evidence>
<dbReference type="Pfam" id="PF04237">
    <property type="entry name" value="YjbR"/>
    <property type="match status" value="1"/>
</dbReference>
<dbReference type="InterPro" id="IPR058532">
    <property type="entry name" value="YjbR/MT2646/Rv2570-like"/>
</dbReference>
<sequence>MITVDHVRRLALSLPRTEEKLVRDRITFRVGKIVYATISPDETLMGFGFPKEERAALVAGEPDKFLMPIPSDERYNWVRVRLAAIDEAEMRELVVDSWRMCVPKRVAAAYAETSQP</sequence>
<organism evidence="1 2">
    <name type="scientific">Sphaerisporangium flaviroseum</name>
    <dbReference type="NCBI Taxonomy" id="509199"/>
    <lineage>
        <taxon>Bacteria</taxon>
        <taxon>Bacillati</taxon>
        <taxon>Actinomycetota</taxon>
        <taxon>Actinomycetes</taxon>
        <taxon>Streptosporangiales</taxon>
        <taxon>Streptosporangiaceae</taxon>
        <taxon>Sphaerisporangium</taxon>
    </lineage>
</organism>
<accession>A0ABP7ITL2</accession>
<dbReference type="GO" id="GO:0003677">
    <property type="term" value="F:DNA binding"/>
    <property type="evidence" value="ECO:0007669"/>
    <property type="project" value="UniProtKB-KW"/>
</dbReference>
<dbReference type="Proteomes" id="UP001500888">
    <property type="component" value="Unassembled WGS sequence"/>
</dbReference>
<keyword evidence="2" id="KW-1185">Reference proteome</keyword>
<dbReference type="RefSeq" id="WP_344946063.1">
    <property type="nucleotide sequence ID" value="NZ_BAAAZR010000020.1"/>
</dbReference>
<dbReference type="EMBL" id="BAAAZR010000020">
    <property type="protein sequence ID" value="GAA3826784.1"/>
    <property type="molecule type" value="Genomic_DNA"/>
</dbReference>
<proteinExistence type="predicted"/>
<dbReference type="Gene3D" id="3.90.1150.30">
    <property type="match status" value="1"/>
</dbReference>
<gene>
    <name evidence="1" type="ORF">GCM10022226_54490</name>
</gene>
<dbReference type="SUPFAM" id="SSF142906">
    <property type="entry name" value="YjbR-like"/>
    <property type="match status" value="1"/>
</dbReference>
<keyword evidence="1" id="KW-0238">DNA-binding</keyword>
<dbReference type="InterPro" id="IPR038056">
    <property type="entry name" value="YjbR-like_sf"/>
</dbReference>
<name>A0ABP7ITL2_9ACTN</name>
<evidence type="ECO:0000313" key="1">
    <source>
        <dbReference type="EMBL" id="GAA3826784.1"/>
    </source>
</evidence>
<comment type="caution">
    <text evidence="1">The sequence shown here is derived from an EMBL/GenBank/DDBJ whole genome shotgun (WGS) entry which is preliminary data.</text>
</comment>